<accession>A0A6P4FMN7</accession>
<sequence>MPCKLIGRCGILTGIGMCVKPEENVVRADPENLGCSSVPLSEESQFSFVAADNCSLALQRGFYFSLRMPDWAKEFKAQTQKILAHGFEPLKANSKSKDSKQSMDNRSDRYGIIFSESTSANFFGDIPREMQVPQRTNSQRPVRSPKIKDDLTCGKRVSP</sequence>
<keyword evidence="3" id="KW-1185">Reference proteome</keyword>
<dbReference type="EnsemblMetazoa" id="XM_017133259.2">
    <property type="protein sequence ID" value="XP_016988748.1"/>
    <property type="gene ID" value="LOC108051237"/>
</dbReference>
<dbReference type="OrthoDB" id="7865567at2759"/>
<reference evidence="2" key="3">
    <citation type="submission" date="2025-05" db="UniProtKB">
        <authorList>
            <consortium name="EnsemblMetazoa"/>
        </authorList>
    </citation>
    <scope>IDENTIFICATION</scope>
</reference>
<dbReference type="AlphaFoldDB" id="A0A6P4FMN7"/>
<reference evidence="4" key="2">
    <citation type="submission" date="2025-04" db="UniProtKB">
        <authorList>
            <consortium name="RefSeq"/>
        </authorList>
    </citation>
    <scope>IDENTIFICATION</scope>
</reference>
<gene>
    <name evidence="4" type="primary">LOC108051237</name>
    <name evidence="2" type="synonym">108051237</name>
</gene>
<reference evidence="3" key="1">
    <citation type="journal article" date="2021" name="Elife">
        <title>Highly contiguous assemblies of 101 drosophilid genomes.</title>
        <authorList>
            <person name="Kim B.Y."/>
            <person name="Wang J.R."/>
            <person name="Miller D.E."/>
            <person name="Barmina O."/>
            <person name="Delaney E."/>
            <person name="Thompson A."/>
            <person name="Comeault A.A."/>
            <person name="Peede D."/>
            <person name="D'Agostino E.R."/>
            <person name="Pelaez J."/>
            <person name="Aguilar J.M."/>
            <person name="Haji D."/>
            <person name="Matsunaga T."/>
            <person name="Armstrong E.E."/>
            <person name="Zych M."/>
            <person name="Ogawa Y."/>
            <person name="Stamenkovic-Radak M."/>
            <person name="Jelic M."/>
            <person name="Veselinovic M.S."/>
            <person name="Tanaskovic M."/>
            <person name="Eric P."/>
            <person name="Gao J.J."/>
            <person name="Katoh T.K."/>
            <person name="Toda M.J."/>
            <person name="Watabe H."/>
            <person name="Watada M."/>
            <person name="Davis J.S."/>
            <person name="Moyle L.C."/>
            <person name="Manoli G."/>
            <person name="Bertolini E."/>
            <person name="Kostal V."/>
            <person name="Hawley R.S."/>
            <person name="Takahashi A."/>
            <person name="Jones C.D."/>
            <person name="Price D.K."/>
            <person name="Whiteman N."/>
            <person name="Kopp A."/>
            <person name="Matute D.R."/>
            <person name="Petrov D.A."/>
        </authorList>
    </citation>
    <scope>NUCLEOTIDE SEQUENCE [LARGE SCALE GENOMIC DNA]</scope>
</reference>
<evidence type="ECO:0000313" key="4">
    <source>
        <dbReference type="RefSeq" id="XP_016988748.1"/>
    </source>
</evidence>
<dbReference type="Proteomes" id="UP001652680">
    <property type="component" value="Unassembled WGS sequence"/>
</dbReference>
<proteinExistence type="predicted"/>
<dbReference type="OMA" id="FHVVHAM"/>
<protein>
    <submittedName>
        <fullName evidence="4">Uncharacterized protein LOC108051237</fullName>
    </submittedName>
</protein>
<name>A0A6P4FMN7_DRORH</name>
<dbReference type="GeneID" id="108051237"/>
<evidence type="ECO:0000313" key="2">
    <source>
        <dbReference type="EnsemblMetazoa" id="XP_016988748.1"/>
    </source>
</evidence>
<evidence type="ECO:0000313" key="3">
    <source>
        <dbReference type="Proteomes" id="UP001652680"/>
    </source>
</evidence>
<feature type="region of interest" description="Disordered" evidence="1">
    <location>
        <begin position="124"/>
        <end position="159"/>
    </location>
</feature>
<dbReference type="RefSeq" id="XP_016988748.1">
    <property type="nucleotide sequence ID" value="XM_017133259.1"/>
</dbReference>
<evidence type="ECO:0000256" key="1">
    <source>
        <dbReference type="SAM" id="MobiDB-lite"/>
    </source>
</evidence>
<organism evidence="4">
    <name type="scientific">Drosophila rhopaloa</name>
    <name type="common">Fruit fly</name>
    <dbReference type="NCBI Taxonomy" id="1041015"/>
    <lineage>
        <taxon>Eukaryota</taxon>
        <taxon>Metazoa</taxon>
        <taxon>Ecdysozoa</taxon>
        <taxon>Arthropoda</taxon>
        <taxon>Hexapoda</taxon>
        <taxon>Insecta</taxon>
        <taxon>Pterygota</taxon>
        <taxon>Neoptera</taxon>
        <taxon>Endopterygota</taxon>
        <taxon>Diptera</taxon>
        <taxon>Brachycera</taxon>
        <taxon>Muscomorpha</taxon>
        <taxon>Ephydroidea</taxon>
        <taxon>Drosophilidae</taxon>
        <taxon>Drosophila</taxon>
        <taxon>Sophophora</taxon>
    </lineage>
</organism>